<dbReference type="PANTHER" id="PTHR22893:SF91">
    <property type="entry name" value="NADPH DEHYDROGENASE 2-RELATED"/>
    <property type="match status" value="1"/>
</dbReference>
<dbReference type="RefSeq" id="WP_273617485.1">
    <property type="nucleotide sequence ID" value="NZ_CP117417.1"/>
</dbReference>
<sequence length="360" mass="38663">MTNPLLTSIALGDIAAPNRILMAPLTRARSNREGLANPLMAQYYAQRAGAGLIISEATAISAEGRGWPNAPGIWTREQAESWKQVTQAVHDAGGRIILQLWHMGRVSHPQLHGIQPVSASATTAPGEAHTFEGKAPYVEARALETHEIPRLIADYENAARLAKEAGFDGVQLHGANGYLIDQFLRDGTNHRTDAYGGGIENRTRLLKEVTEALIRVWGAGRVSVRLSPNDGIQGVEDSDTYALFDHAAKVLDDLNIGFLEIRDPLPGGTFGSGLGPRRSAHLKTIFKGPVVDNADYTAETGAAALEKGEADAISYGRPFITNPDLADRIAHGHPWTEGGDPSAWYGNSAEGYTSFPPYSA</sequence>
<dbReference type="EMBL" id="CP117417">
    <property type="protein sequence ID" value="WCT77095.1"/>
    <property type="molecule type" value="Genomic_DNA"/>
</dbReference>
<dbReference type="CDD" id="cd02933">
    <property type="entry name" value="OYE_like_FMN"/>
    <property type="match status" value="1"/>
</dbReference>
<dbReference type="InterPro" id="IPR013785">
    <property type="entry name" value="Aldolase_TIM"/>
</dbReference>
<gene>
    <name evidence="2" type="ORF">PQ457_14400</name>
</gene>
<dbReference type="InterPro" id="IPR001155">
    <property type="entry name" value="OxRdtase_FMN_N"/>
</dbReference>
<protein>
    <submittedName>
        <fullName evidence="2">Alkene reductase</fullName>
    </submittedName>
</protein>
<proteinExistence type="predicted"/>
<dbReference type="Proteomes" id="UP001218231">
    <property type="component" value="Chromosome"/>
</dbReference>
<keyword evidence="3" id="KW-1185">Reference proteome</keyword>
<dbReference type="Gene3D" id="3.20.20.70">
    <property type="entry name" value="Aldolase class I"/>
    <property type="match status" value="1"/>
</dbReference>
<evidence type="ECO:0000259" key="1">
    <source>
        <dbReference type="Pfam" id="PF00724"/>
    </source>
</evidence>
<reference evidence="2 3" key="1">
    <citation type="submission" date="2023-02" db="EMBL/GenBank/DDBJ databases">
        <title>Genome sequence of Novosphingobium humi KACC 19094.</title>
        <authorList>
            <person name="Kim S."/>
            <person name="Heo J."/>
            <person name="Kwon S.-W."/>
        </authorList>
    </citation>
    <scope>NUCLEOTIDE SEQUENCE [LARGE SCALE GENOMIC DNA]</scope>
    <source>
        <strain evidence="2 3">KACC 19094</strain>
    </source>
</reference>
<feature type="domain" description="NADH:flavin oxidoreductase/NADH oxidase N-terminal" evidence="1">
    <location>
        <begin position="6"/>
        <end position="333"/>
    </location>
</feature>
<dbReference type="SUPFAM" id="SSF51395">
    <property type="entry name" value="FMN-linked oxidoreductases"/>
    <property type="match status" value="1"/>
</dbReference>
<dbReference type="InterPro" id="IPR045247">
    <property type="entry name" value="Oye-like"/>
</dbReference>
<dbReference type="Pfam" id="PF00724">
    <property type="entry name" value="Oxidored_FMN"/>
    <property type="match status" value="1"/>
</dbReference>
<accession>A0ABY7TXL9</accession>
<organism evidence="2 3">
    <name type="scientific">Novosphingobium humi</name>
    <dbReference type="NCBI Taxonomy" id="2282397"/>
    <lineage>
        <taxon>Bacteria</taxon>
        <taxon>Pseudomonadati</taxon>
        <taxon>Pseudomonadota</taxon>
        <taxon>Alphaproteobacteria</taxon>
        <taxon>Sphingomonadales</taxon>
        <taxon>Sphingomonadaceae</taxon>
        <taxon>Novosphingobium</taxon>
    </lineage>
</organism>
<name>A0ABY7TXL9_9SPHN</name>
<dbReference type="PANTHER" id="PTHR22893">
    <property type="entry name" value="NADH OXIDOREDUCTASE-RELATED"/>
    <property type="match status" value="1"/>
</dbReference>
<evidence type="ECO:0000313" key="3">
    <source>
        <dbReference type="Proteomes" id="UP001218231"/>
    </source>
</evidence>
<evidence type="ECO:0000313" key="2">
    <source>
        <dbReference type="EMBL" id="WCT77095.1"/>
    </source>
</evidence>